<dbReference type="Gene3D" id="1.10.1200.10">
    <property type="entry name" value="ACP-like"/>
    <property type="match status" value="1"/>
</dbReference>
<evidence type="ECO:0008006" key="3">
    <source>
        <dbReference type="Google" id="ProtNLM"/>
    </source>
</evidence>
<protein>
    <recommendedName>
        <fullName evidence="3">Carrier domain-containing protein</fullName>
    </recommendedName>
</protein>
<accession>A0A3D8J7Y1</accession>
<proteinExistence type="predicted"/>
<dbReference type="AlphaFoldDB" id="A0A3D8J7Y1"/>
<organism evidence="1 2">
    <name type="scientific">Helicobacter aurati</name>
    <dbReference type="NCBI Taxonomy" id="137778"/>
    <lineage>
        <taxon>Bacteria</taxon>
        <taxon>Pseudomonadati</taxon>
        <taxon>Campylobacterota</taxon>
        <taxon>Epsilonproteobacteria</taxon>
        <taxon>Campylobacterales</taxon>
        <taxon>Helicobacteraceae</taxon>
        <taxon>Helicobacter</taxon>
    </lineage>
</organism>
<gene>
    <name evidence="1" type="ORF">CQA66_00030</name>
</gene>
<comment type="caution">
    <text evidence="1">The sequence shown here is derived from an EMBL/GenBank/DDBJ whole genome shotgun (WGS) entry which is preliminary data.</text>
</comment>
<dbReference type="RefSeq" id="WP_104763726.1">
    <property type="nucleotide sequence ID" value="NZ_FZPM01000030.1"/>
</dbReference>
<dbReference type="OrthoDB" id="7065718at2"/>
<reference evidence="1 2" key="1">
    <citation type="submission" date="2018-04" db="EMBL/GenBank/DDBJ databases">
        <title>Novel Campyloabacter and Helicobacter Species and Strains.</title>
        <authorList>
            <person name="Mannion A.J."/>
            <person name="Shen Z."/>
            <person name="Fox J.G."/>
        </authorList>
    </citation>
    <scope>NUCLEOTIDE SEQUENCE [LARGE SCALE GENOMIC DNA]</scope>
    <source>
        <strain evidence="1 2">MIT 97-5075</strain>
    </source>
</reference>
<dbReference type="EMBL" id="NXLW01000001">
    <property type="protein sequence ID" value="RDU73623.1"/>
    <property type="molecule type" value="Genomic_DNA"/>
</dbReference>
<name>A0A3D8J7Y1_9HELI</name>
<evidence type="ECO:0000313" key="2">
    <source>
        <dbReference type="Proteomes" id="UP000256424"/>
    </source>
</evidence>
<dbReference type="InterPro" id="IPR036736">
    <property type="entry name" value="ACP-like_sf"/>
</dbReference>
<sequence length="97" mass="10959">MNQDVITKCIYECLQNLADELDNQELANPTLHTKIYGNEGNLDSLALVSFIADLESLLHETLDREVILANERAMSATNSPFRDVETLCNYILMLIND</sequence>
<dbReference type="Proteomes" id="UP000256424">
    <property type="component" value="Unassembled WGS sequence"/>
</dbReference>
<evidence type="ECO:0000313" key="1">
    <source>
        <dbReference type="EMBL" id="RDU73623.1"/>
    </source>
</evidence>
<keyword evidence="2" id="KW-1185">Reference proteome</keyword>